<evidence type="ECO:0000256" key="1">
    <source>
        <dbReference type="ARBA" id="ARBA00004141"/>
    </source>
</evidence>
<feature type="transmembrane region" description="Helical" evidence="8">
    <location>
        <begin position="424"/>
        <end position="446"/>
    </location>
</feature>
<dbReference type="AlphaFoldDB" id="A0A1G2BC49"/>
<dbReference type="InterPro" id="IPR001734">
    <property type="entry name" value="Na/solute_symporter"/>
</dbReference>
<feature type="transmembrane region" description="Helical" evidence="8">
    <location>
        <begin position="155"/>
        <end position="178"/>
    </location>
</feature>
<evidence type="ECO:0000313" key="9">
    <source>
        <dbReference type="EMBL" id="OGY86803.1"/>
    </source>
</evidence>
<feature type="transmembrane region" description="Helical" evidence="8">
    <location>
        <begin position="231"/>
        <end position="253"/>
    </location>
</feature>
<sequence length="508" mass="55398">MTHLLSLTQTQGYLLLGLYGAFMIAITYFFARSKKYKSIQGFLVAGRNVKWWLGATSIAASWIWAPALFVSVQMAYQKGLAGIFWFTFPNIIALLLFIFLAPKIRAKLPYGYTLPQWIRYRLQSERVHKMYLFPYFFYQLMAVTVQLFAGGSLVSLLTGIPLIYAMLIMAVTVLIYSFVSGLESSIVTDFIQFILIIIGIVVVVPWAIHAAGGFGAVSAGFGGVSGQFTNIFDPSVAFSFGIVTAIGLISGAISDQQYWQRTFAIQKKNLVPSFVFGAIMFGIVPLALSALGFLAANSSIGVVLPAGADVSLIGVATVSSLLPAGAMAIFVIMLLSALYSTLDSGVMAASSLYVTDVVKYTDTEKGILQKIDEDRLLTPEEEQLGNQLDTRGVYHSRKAMVLIMVSGFAVALAANYIPGFGLKHLWWIFNTVAACVVVPTVLSLYWKRLSARGVFWGVLIAFLAGIPLFVYGNIIDKPVWIVGASLFIIAVSTAFCVVFPKKSHILTQ</sequence>
<dbReference type="Pfam" id="PF00474">
    <property type="entry name" value="SSF"/>
    <property type="match status" value="1"/>
</dbReference>
<dbReference type="InterPro" id="IPR031155">
    <property type="entry name" value="DUR"/>
</dbReference>
<feature type="transmembrane region" description="Helical" evidence="8">
    <location>
        <begin position="82"/>
        <end position="101"/>
    </location>
</feature>
<keyword evidence="5 8" id="KW-1133">Transmembrane helix</keyword>
<evidence type="ECO:0000256" key="2">
    <source>
        <dbReference type="ARBA" id="ARBA00006434"/>
    </source>
</evidence>
<dbReference type="GO" id="GO:0005886">
    <property type="term" value="C:plasma membrane"/>
    <property type="evidence" value="ECO:0007669"/>
    <property type="project" value="TreeGrafter"/>
</dbReference>
<dbReference type="PROSITE" id="PS50283">
    <property type="entry name" value="NA_SOLUT_SYMP_3"/>
    <property type="match status" value="1"/>
</dbReference>
<dbReference type="GO" id="GO:0015204">
    <property type="term" value="F:urea transmembrane transporter activity"/>
    <property type="evidence" value="ECO:0007669"/>
    <property type="project" value="InterPro"/>
</dbReference>
<dbReference type="Gene3D" id="1.20.1730.10">
    <property type="entry name" value="Sodium/glucose cotransporter"/>
    <property type="match status" value="1"/>
</dbReference>
<evidence type="ECO:0008006" key="11">
    <source>
        <dbReference type="Google" id="ProtNLM"/>
    </source>
</evidence>
<proteinExistence type="inferred from homology"/>
<feature type="transmembrane region" description="Helical" evidence="8">
    <location>
        <begin position="316"/>
        <end position="339"/>
    </location>
</feature>
<keyword evidence="6 8" id="KW-0472">Membrane</keyword>
<dbReference type="EMBL" id="MHKI01000015">
    <property type="protein sequence ID" value="OGY86803.1"/>
    <property type="molecule type" value="Genomic_DNA"/>
</dbReference>
<comment type="subcellular location">
    <subcellularLocation>
        <location evidence="1">Membrane</location>
        <topology evidence="1">Multi-pass membrane protein</topology>
    </subcellularLocation>
</comment>
<reference evidence="9 10" key="1">
    <citation type="journal article" date="2016" name="Nat. Commun.">
        <title>Thousands of microbial genomes shed light on interconnected biogeochemical processes in an aquifer system.</title>
        <authorList>
            <person name="Anantharaman K."/>
            <person name="Brown C.T."/>
            <person name="Hug L.A."/>
            <person name="Sharon I."/>
            <person name="Castelle C.J."/>
            <person name="Probst A.J."/>
            <person name="Thomas B.C."/>
            <person name="Singh A."/>
            <person name="Wilkins M.J."/>
            <person name="Karaoz U."/>
            <person name="Brodie E.L."/>
            <person name="Williams K.H."/>
            <person name="Hubbard S.S."/>
            <person name="Banfield J.F."/>
        </authorList>
    </citation>
    <scope>NUCLEOTIDE SEQUENCE [LARGE SCALE GENOMIC DNA]</scope>
</reference>
<evidence type="ECO:0000313" key="10">
    <source>
        <dbReference type="Proteomes" id="UP000176420"/>
    </source>
</evidence>
<keyword evidence="3" id="KW-0813">Transport</keyword>
<dbReference type="PANTHER" id="PTHR46154:SF4">
    <property type="entry name" value="UREA ACTIVE TRANSPORTER"/>
    <property type="match status" value="1"/>
</dbReference>
<evidence type="ECO:0000256" key="7">
    <source>
        <dbReference type="RuleBase" id="RU362091"/>
    </source>
</evidence>
<comment type="caution">
    <text evidence="9">The sequence shown here is derived from an EMBL/GenBank/DDBJ whole genome shotgun (WGS) entry which is preliminary data.</text>
</comment>
<dbReference type="Proteomes" id="UP000176420">
    <property type="component" value="Unassembled WGS sequence"/>
</dbReference>
<feature type="transmembrane region" description="Helical" evidence="8">
    <location>
        <begin position="480"/>
        <end position="499"/>
    </location>
</feature>
<organism evidence="9 10">
    <name type="scientific">Candidatus Kerfeldbacteria bacterium RIFOXYB2_FULL_38_14</name>
    <dbReference type="NCBI Taxonomy" id="1798547"/>
    <lineage>
        <taxon>Bacteria</taxon>
        <taxon>Candidatus Kerfeldiibacteriota</taxon>
    </lineage>
</organism>
<comment type="similarity">
    <text evidence="2 7">Belongs to the sodium:solute symporter (SSF) (TC 2.A.21) family.</text>
</comment>
<feature type="transmembrane region" description="Helical" evidence="8">
    <location>
        <begin position="130"/>
        <end position="149"/>
    </location>
</feature>
<keyword evidence="4 8" id="KW-0812">Transmembrane</keyword>
<evidence type="ECO:0000256" key="6">
    <source>
        <dbReference type="ARBA" id="ARBA00023136"/>
    </source>
</evidence>
<dbReference type="InterPro" id="IPR038377">
    <property type="entry name" value="Na/Glc_symporter_sf"/>
</dbReference>
<feature type="transmembrane region" description="Helical" evidence="8">
    <location>
        <begin position="190"/>
        <end position="211"/>
    </location>
</feature>
<feature type="transmembrane region" description="Helical" evidence="8">
    <location>
        <begin position="12"/>
        <end position="31"/>
    </location>
</feature>
<feature type="transmembrane region" description="Helical" evidence="8">
    <location>
        <begin position="274"/>
        <end position="296"/>
    </location>
</feature>
<feature type="transmembrane region" description="Helical" evidence="8">
    <location>
        <begin position="399"/>
        <end position="418"/>
    </location>
</feature>
<evidence type="ECO:0000256" key="8">
    <source>
        <dbReference type="SAM" id="Phobius"/>
    </source>
</evidence>
<protein>
    <recommendedName>
        <fullName evidence="11">Sodium:solute symporter</fullName>
    </recommendedName>
</protein>
<evidence type="ECO:0000256" key="5">
    <source>
        <dbReference type="ARBA" id="ARBA00022989"/>
    </source>
</evidence>
<evidence type="ECO:0000256" key="3">
    <source>
        <dbReference type="ARBA" id="ARBA00022448"/>
    </source>
</evidence>
<feature type="transmembrane region" description="Helical" evidence="8">
    <location>
        <begin position="51"/>
        <end position="76"/>
    </location>
</feature>
<name>A0A1G2BC49_9BACT</name>
<accession>A0A1G2BC49</accession>
<evidence type="ECO:0000256" key="4">
    <source>
        <dbReference type="ARBA" id="ARBA00022692"/>
    </source>
</evidence>
<dbReference type="PANTHER" id="PTHR46154">
    <property type="match status" value="1"/>
</dbReference>
<feature type="transmembrane region" description="Helical" evidence="8">
    <location>
        <begin position="453"/>
        <end position="474"/>
    </location>
</feature>
<gene>
    <name evidence="9" type="ORF">A2319_02735</name>
</gene>